<evidence type="ECO:0000313" key="3">
    <source>
        <dbReference type="Proteomes" id="UP000568106"/>
    </source>
</evidence>
<accession>A0A7W8MSK4</accession>
<sequence length="67" mass="7354">MRLTPKLSLQPQASTSASPCERLGGDGINTGGFRFNAPDSDFETNYVGRIDYDLASKIRIFGRPLFS</sequence>
<evidence type="ECO:0000256" key="1">
    <source>
        <dbReference type="SAM" id="MobiDB-lite"/>
    </source>
</evidence>
<comment type="caution">
    <text evidence="2">The sequence shown here is derived from an EMBL/GenBank/DDBJ whole genome shotgun (WGS) entry which is preliminary data.</text>
</comment>
<name>A0A7W8MSK4_9BACT</name>
<gene>
    <name evidence="2" type="ORF">HDF09_002636</name>
</gene>
<feature type="compositionally biased region" description="Polar residues" evidence="1">
    <location>
        <begin position="7"/>
        <end position="18"/>
    </location>
</feature>
<dbReference type="AlphaFoldDB" id="A0A7W8MSK4"/>
<dbReference type="Proteomes" id="UP000568106">
    <property type="component" value="Unassembled WGS sequence"/>
</dbReference>
<keyword evidence="3" id="KW-1185">Reference proteome</keyword>
<dbReference type="EMBL" id="JACHDY010000003">
    <property type="protein sequence ID" value="MBB5317950.1"/>
    <property type="molecule type" value="Genomic_DNA"/>
</dbReference>
<reference evidence="2" key="1">
    <citation type="submission" date="2020-08" db="EMBL/GenBank/DDBJ databases">
        <title>Genomic Encyclopedia of Type Strains, Phase IV (KMG-V): Genome sequencing to study the core and pangenomes of soil and plant-associated prokaryotes.</title>
        <authorList>
            <person name="Whitman W."/>
        </authorList>
    </citation>
    <scope>NUCLEOTIDE SEQUENCE [LARGE SCALE GENOMIC DNA]</scope>
    <source>
        <strain evidence="2">M8UP27</strain>
    </source>
</reference>
<feature type="region of interest" description="Disordered" evidence="1">
    <location>
        <begin position="1"/>
        <end position="23"/>
    </location>
</feature>
<organism evidence="2 3">
    <name type="scientific">Tunturiibacter empetritectus</name>
    <dbReference type="NCBI Taxonomy" id="3069691"/>
    <lineage>
        <taxon>Bacteria</taxon>
        <taxon>Pseudomonadati</taxon>
        <taxon>Acidobacteriota</taxon>
        <taxon>Terriglobia</taxon>
        <taxon>Terriglobales</taxon>
        <taxon>Acidobacteriaceae</taxon>
        <taxon>Tunturiibacter</taxon>
    </lineage>
</organism>
<protein>
    <submittedName>
        <fullName evidence="2">Uncharacterized protein</fullName>
    </submittedName>
</protein>
<evidence type="ECO:0000313" key="2">
    <source>
        <dbReference type="EMBL" id="MBB5317950.1"/>
    </source>
</evidence>
<proteinExistence type="predicted"/>